<feature type="transmembrane region" description="Helical" evidence="5">
    <location>
        <begin position="157"/>
        <end position="179"/>
    </location>
</feature>
<dbReference type="GO" id="GO:0015035">
    <property type="term" value="F:protein-disulfide reductase activity"/>
    <property type="evidence" value="ECO:0007669"/>
    <property type="project" value="InterPro"/>
</dbReference>
<feature type="transmembrane region" description="Helical" evidence="5">
    <location>
        <begin position="217"/>
        <end position="235"/>
    </location>
</feature>
<evidence type="ECO:0000256" key="2">
    <source>
        <dbReference type="ARBA" id="ARBA00022692"/>
    </source>
</evidence>
<feature type="domain" description="HTTM-like" evidence="6">
    <location>
        <begin position="12"/>
        <end position="284"/>
    </location>
</feature>
<evidence type="ECO:0000313" key="7">
    <source>
        <dbReference type="EMBL" id="GFR39000.1"/>
    </source>
</evidence>
<dbReference type="GO" id="GO:0012505">
    <property type="term" value="C:endomembrane system"/>
    <property type="evidence" value="ECO:0007669"/>
    <property type="project" value="UniProtKB-SubCell"/>
</dbReference>
<evidence type="ECO:0000256" key="1">
    <source>
        <dbReference type="ARBA" id="ARBA00004127"/>
    </source>
</evidence>
<dbReference type="RefSeq" id="WP_200967211.1">
    <property type="nucleotide sequence ID" value="NZ_BMAQ01000031.1"/>
</dbReference>
<dbReference type="EMBL" id="BMAQ01000031">
    <property type="protein sequence ID" value="GFR39000.1"/>
    <property type="molecule type" value="Genomic_DNA"/>
</dbReference>
<evidence type="ECO:0000313" key="8">
    <source>
        <dbReference type="Proteomes" id="UP000654993"/>
    </source>
</evidence>
<name>A0A916QEG5_9BACL</name>
<evidence type="ECO:0000256" key="3">
    <source>
        <dbReference type="ARBA" id="ARBA00022989"/>
    </source>
</evidence>
<dbReference type="InterPro" id="IPR011020">
    <property type="entry name" value="HTTM-like"/>
</dbReference>
<gene>
    <name evidence="7" type="ORF">PRECH8_22960</name>
</gene>
<dbReference type="PANTHER" id="PTHR39535">
    <property type="entry name" value="SPORULATION-DELAYING PROTEIN SDPB"/>
    <property type="match status" value="1"/>
</dbReference>
<feature type="transmembrane region" description="Helical" evidence="5">
    <location>
        <begin position="67"/>
        <end position="86"/>
    </location>
</feature>
<accession>A0A916QEG5</accession>
<dbReference type="PANTHER" id="PTHR39535:SF2">
    <property type="entry name" value="HTTM DOMAIN-CONTAINING PROTEIN"/>
    <property type="match status" value="1"/>
</dbReference>
<feature type="transmembrane region" description="Helical" evidence="5">
    <location>
        <begin position="117"/>
        <end position="137"/>
    </location>
</feature>
<comment type="subcellular location">
    <subcellularLocation>
        <location evidence="1">Endomembrane system</location>
        <topology evidence="1">Multi-pass membrane protein</topology>
    </subcellularLocation>
</comment>
<reference evidence="7" key="2">
    <citation type="journal article" date="2021" name="Data Brief">
        <title>Draft genome sequence data of the facultative, thermophilic, xylanolytic bacterium Paenibacillus sp. strain DA-C8.</title>
        <authorList>
            <person name="Chhe C."/>
            <person name="Uke A."/>
            <person name="Baramee S."/>
            <person name="Ungkulpasvich U."/>
            <person name="Tachaapaikoon C."/>
            <person name="Pason P."/>
            <person name="Waeonukul R."/>
            <person name="Ratanakhanokchai K."/>
            <person name="Kosugi A."/>
        </authorList>
    </citation>
    <scope>NUCLEOTIDE SEQUENCE</scope>
    <source>
        <strain evidence="7">DA-C8</strain>
    </source>
</reference>
<feature type="transmembrane region" description="Helical" evidence="5">
    <location>
        <begin position="93"/>
        <end position="111"/>
    </location>
</feature>
<comment type="caution">
    <text evidence="7">The sequence shown here is derived from an EMBL/GenBank/DDBJ whole genome shotgun (WGS) entry which is preliminary data.</text>
</comment>
<keyword evidence="3 5" id="KW-1133">Transmembrane helix</keyword>
<evidence type="ECO:0000259" key="6">
    <source>
        <dbReference type="SMART" id="SM00752"/>
    </source>
</evidence>
<evidence type="ECO:0000256" key="5">
    <source>
        <dbReference type="SAM" id="Phobius"/>
    </source>
</evidence>
<evidence type="ECO:0000256" key="4">
    <source>
        <dbReference type="ARBA" id="ARBA00023136"/>
    </source>
</evidence>
<dbReference type="InterPro" id="IPR052964">
    <property type="entry name" value="Sporulation_signal_mat"/>
</dbReference>
<reference evidence="7" key="1">
    <citation type="submission" date="2020-08" db="EMBL/GenBank/DDBJ databases">
        <authorList>
            <person name="Uke A."/>
            <person name="Chhe C."/>
            <person name="Baramee S."/>
            <person name="Kosugi A."/>
        </authorList>
    </citation>
    <scope>NUCLEOTIDE SEQUENCE</scope>
    <source>
        <strain evidence="7">DA-C8</strain>
    </source>
</reference>
<keyword evidence="8" id="KW-1185">Reference proteome</keyword>
<dbReference type="Pfam" id="PF04134">
    <property type="entry name" value="DCC1-like"/>
    <property type="match status" value="1"/>
</dbReference>
<proteinExistence type="predicted"/>
<keyword evidence="4 5" id="KW-0472">Membrane</keyword>
<dbReference type="SMART" id="SM00752">
    <property type="entry name" value="HTTM"/>
    <property type="match status" value="1"/>
</dbReference>
<sequence>MFSRYRDFMVHERFLIGASLLRISIGIIILYQYLIHYGQRYFLFSSEGVMPFYEEQPWSLYHLNPSLAYFDWIYHLGIVVCIIYLLGYKGRVFTALNFLFYYSLSQRYGHLSDGGDNILIICMFFLIFANNTAYFSLDQARFQRDREANQDTLRGQFSAMLHNFAVIFCIVQLCILYFFSGMYQLKGELWHNGTAIYYISQVKEFSRPMLRYLVDEHLWLTVILTYLSMWIKIAFPFSILNKKLKPFIVAAMVAFHLGICIGMGLLTFSLIMIVLELLVFTDEEYRSGWKRLRIFGRKLHLSFMRAGRAWGRRRLAPYQILVFYDGWCPMCRRIMRSMRRLDYFGLLKFTSFRHPQVIARYGLNPQEVEKRIHSMKVSGVNEKKAGIHSIVQICTRIVPLWPLVPFLYLSGKIGIGSMVYDYIAMKRKLIPVNHCDDFCEMPQVTMER</sequence>
<protein>
    <recommendedName>
        <fullName evidence="6">HTTM-like domain-containing protein</fullName>
    </recommendedName>
</protein>
<dbReference type="AlphaFoldDB" id="A0A916QEG5"/>
<feature type="transmembrane region" description="Helical" evidence="5">
    <location>
        <begin position="14"/>
        <end position="35"/>
    </location>
</feature>
<organism evidence="7 8">
    <name type="scientific">Insulibacter thermoxylanivorax</name>
    <dbReference type="NCBI Taxonomy" id="2749268"/>
    <lineage>
        <taxon>Bacteria</taxon>
        <taxon>Bacillati</taxon>
        <taxon>Bacillota</taxon>
        <taxon>Bacilli</taxon>
        <taxon>Bacillales</taxon>
        <taxon>Paenibacillaceae</taxon>
        <taxon>Insulibacter</taxon>
    </lineage>
</organism>
<keyword evidence="2 5" id="KW-0812">Transmembrane</keyword>
<feature type="transmembrane region" description="Helical" evidence="5">
    <location>
        <begin position="247"/>
        <end position="280"/>
    </location>
</feature>
<dbReference type="InterPro" id="IPR007263">
    <property type="entry name" value="DCC1-like"/>
</dbReference>
<dbReference type="Proteomes" id="UP000654993">
    <property type="component" value="Unassembled WGS sequence"/>
</dbReference>